<evidence type="ECO:0000256" key="3">
    <source>
        <dbReference type="SAM" id="Coils"/>
    </source>
</evidence>
<gene>
    <name evidence="4" type="ORF">METZ01_LOCUS193565</name>
</gene>
<dbReference type="GO" id="GO:0051082">
    <property type="term" value="F:unfolded protein binding"/>
    <property type="evidence" value="ECO:0007669"/>
    <property type="project" value="InterPro"/>
</dbReference>
<name>A0A382DSJ5_9ZZZZ</name>
<dbReference type="SUPFAM" id="SSF111384">
    <property type="entry name" value="OmpH-like"/>
    <property type="match status" value="1"/>
</dbReference>
<evidence type="ECO:0000313" key="4">
    <source>
        <dbReference type="EMBL" id="SVB40711.1"/>
    </source>
</evidence>
<dbReference type="GO" id="GO:0005829">
    <property type="term" value="C:cytosol"/>
    <property type="evidence" value="ECO:0007669"/>
    <property type="project" value="TreeGrafter"/>
</dbReference>
<dbReference type="SMART" id="SM00935">
    <property type="entry name" value="OmpH"/>
    <property type="match status" value="1"/>
</dbReference>
<organism evidence="4">
    <name type="scientific">marine metagenome</name>
    <dbReference type="NCBI Taxonomy" id="408172"/>
    <lineage>
        <taxon>unclassified sequences</taxon>
        <taxon>metagenomes</taxon>
        <taxon>ecological metagenomes</taxon>
    </lineage>
</organism>
<evidence type="ECO:0000256" key="2">
    <source>
        <dbReference type="ARBA" id="ARBA00022729"/>
    </source>
</evidence>
<dbReference type="PANTHER" id="PTHR35089">
    <property type="entry name" value="CHAPERONE PROTEIN SKP"/>
    <property type="match status" value="1"/>
</dbReference>
<dbReference type="Gene3D" id="3.30.910.20">
    <property type="entry name" value="Skp domain"/>
    <property type="match status" value="1"/>
</dbReference>
<accession>A0A382DSJ5</accession>
<dbReference type="GO" id="GO:0050821">
    <property type="term" value="P:protein stabilization"/>
    <property type="evidence" value="ECO:0007669"/>
    <property type="project" value="TreeGrafter"/>
</dbReference>
<dbReference type="InterPro" id="IPR024930">
    <property type="entry name" value="Skp_dom_sf"/>
</dbReference>
<proteinExistence type="inferred from homology"/>
<feature type="coiled-coil region" evidence="3">
    <location>
        <begin position="87"/>
        <end position="118"/>
    </location>
</feature>
<protein>
    <recommendedName>
        <fullName evidence="5">OmpH family outer membrane protein</fullName>
    </recommendedName>
</protein>
<sequence length="181" mass="20061">MSIKGKIKKSVNGIIVLVGFLLSLTEVGAQENVKIGFVNVEQLLGQAPQTQAVMMALQEEFAPREREIVAMQQSLQGKGETLQRDGAVMGEEERANLERDIRNEQRDLERSVNEFNEDFDIRRNEELALLQRLLLQEVQIFASSAGYDLLLSQAVFASGTVNITEAVLRQLEESSAVSAAP</sequence>
<evidence type="ECO:0008006" key="5">
    <source>
        <dbReference type="Google" id="ProtNLM"/>
    </source>
</evidence>
<dbReference type="EMBL" id="UINC01040605">
    <property type="protein sequence ID" value="SVB40711.1"/>
    <property type="molecule type" value="Genomic_DNA"/>
</dbReference>
<dbReference type="AlphaFoldDB" id="A0A382DSJ5"/>
<dbReference type="PIRSF" id="PIRSF002094">
    <property type="entry name" value="OMP26_Skp"/>
    <property type="match status" value="1"/>
</dbReference>
<dbReference type="PANTHER" id="PTHR35089:SF1">
    <property type="entry name" value="CHAPERONE PROTEIN SKP"/>
    <property type="match status" value="1"/>
</dbReference>
<evidence type="ECO:0000256" key="1">
    <source>
        <dbReference type="ARBA" id="ARBA00009091"/>
    </source>
</evidence>
<keyword evidence="2" id="KW-0732">Signal</keyword>
<keyword evidence="3" id="KW-0175">Coiled coil</keyword>
<reference evidence="4" key="1">
    <citation type="submission" date="2018-05" db="EMBL/GenBank/DDBJ databases">
        <authorList>
            <person name="Lanie J.A."/>
            <person name="Ng W.-L."/>
            <person name="Kazmierczak K.M."/>
            <person name="Andrzejewski T.M."/>
            <person name="Davidsen T.M."/>
            <person name="Wayne K.J."/>
            <person name="Tettelin H."/>
            <person name="Glass J.I."/>
            <person name="Rusch D."/>
            <person name="Podicherti R."/>
            <person name="Tsui H.-C.T."/>
            <person name="Winkler M.E."/>
        </authorList>
    </citation>
    <scope>NUCLEOTIDE SEQUENCE</scope>
</reference>
<dbReference type="Pfam" id="PF03938">
    <property type="entry name" value="OmpH"/>
    <property type="match status" value="1"/>
</dbReference>
<dbReference type="InterPro" id="IPR005632">
    <property type="entry name" value="Chaperone_Skp"/>
</dbReference>
<comment type="similarity">
    <text evidence="1">Belongs to the Skp family.</text>
</comment>